<name>A0A6N2ANN8_SOLCI</name>
<reference evidence="1" key="1">
    <citation type="submission" date="2019-05" db="EMBL/GenBank/DDBJ databases">
        <title>The de novo reference genome and transcriptome assemblies of the wild tomato species Solanum chilense.</title>
        <authorList>
            <person name="Stam R."/>
            <person name="Nosenko T."/>
            <person name="Hoerger A.C."/>
            <person name="Stephan W."/>
            <person name="Seidel M.A."/>
            <person name="Kuhn J.M.M."/>
            <person name="Haberer G."/>
            <person name="Tellier A."/>
        </authorList>
    </citation>
    <scope>NUCLEOTIDE SEQUENCE</scope>
    <source>
        <tissue evidence="1">Mature leaves</tissue>
    </source>
</reference>
<sequence>RDKNDISISENFCDLPPFGSFFPYDLFQFENPVTISDLFFAPDTLPDCNNMLFGSSTTDYGFGSSSWPVEDFFQDFGDVFGSNPLVPL</sequence>
<dbReference type="EMBL" id="RXGB01013641">
    <property type="protein sequence ID" value="TMW83124.1"/>
    <property type="molecule type" value="Genomic_DNA"/>
</dbReference>
<proteinExistence type="predicted"/>
<accession>A0A6N2ANN8</accession>
<organism evidence="1">
    <name type="scientific">Solanum chilense</name>
    <name type="common">Tomato</name>
    <name type="synonym">Lycopersicon chilense</name>
    <dbReference type="NCBI Taxonomy" id="4083"/>
    <lineage>
        <taxon>Eukaryota</taxon>
        <taxon>Viridiplantae</taxon>
        <taxon>Streptophyta</taxon>
        <taxon>Embryophyta</taxon>
        <taxon>Tracheophyta</taxon>
        <taxon>Spermatophyta</taxon>
        <taxon>Magnoliopsida</taxon>
        <taxon>eudicotyledons</taxon>
        <taxon>Gunneridae</taxon>
        <taxon>Pentapetalae</taxon>
        <taxon>asterids</taxon>
        <taxon>lamiids</taxon>
        <taxon>Solanales</taxon>
        <taxon>Solanaceae</taxon>
        <taxon>Solanoideae</taxon>
        <taxon>Solaneae</taxon>
        <taxon>Solanum</taxon>
        <taxon>Solanum subgen. Lycopersicon</taxon>
    </lineage>
</organism>
<gene>
    <name evidence="1" type="ORF">EJD97_002860</name>
</gene>
<dbReference type="AlphaFoldDB" id="A0A6N2ANN8"/>
<protein>
    <submittedName>
        <fullName evidence="1">Uncharacterized protein</fullName>
    </submittedName>
</protein>
<evidence type="ECO:0000313" key="1">
    <source>
        <dbReference type="EMBL" id="TMW83124.1"/>
    </source>
</evidence>
<comment type="caution">
    <text evidence="1">The sequence shown here is derived from an EMBL/GenBank/DDBJ whole genome shotgun (WGS) entry which is preliminary data.</text>
</comment>
<feature type="non-terminal residue" evidence="1">
    <location>
        <position position="1"/>
    </location>
</feature>